<feature type="region of interest" description="Disordered" evidence="1">
    <location>
        <begin position="198"/>
        <end position="229"/>
    </location>
</feature>
<proteinExistence type="predicted"/>
<keyword evidence="3" id="KW-1185">Reference proteome</keyword>
<gene>
    <name evidence="2" type="ORF">NA56DRAFT_701407</name>
</gene>
<feature type="region of interest" description="Disordered" evidence="1">
    <location>
        <begin position="93"/>
        <end position="115"/>
    </location>
</feature>
<dbReference type="Proteomes" id="UP000235672">
    <property type="component" value="Unassembled WGS sequence"/>
</dbReference>
<organism evidence="2 3">
    <name type="scientific">Hyaloscypha hepaticicola</name>
    <dbReference type="NCBI Taxonomy" id="2082293"/>
    <lineage>
        <taxon>Eukaryota</taxon>
        <taxon>Fungi</taxon>
        <taxon>Dikarya</taxon>
        <taxon>Ascomycota</taxon>
        <taxon>Pezizomycotina</taxon>
        <taxon>Leotiomycetes</taxon>
        <taxon>Helotiales</taxon>
        <taxon>Hyaloscyphaceae</taxon>
        <taxon>Hyaloscypha</taxon>
    </lineage>
</organism>
<feature type="compositionally biased region" description="Polar residues" evidence="1">
    <location>
        <begin position="103"/>
        <end position="113"/>
    </location>
</feature>
<evidence type="ECO:0000313" key="2">
    <source>
        <dbReference type="EMBL" id="PMD23132.1"/>
    </source>
</evidence>
<feature type="region of interest" description="Disordered" evidence="1">
    <location>
        <begin position="21"/>
        <end position="80"/>
    </location>
</feature>
<name>A0A2J6QA49_9HELO</name>
<feature type="compositionally biased region" description="Acidic residues" evidence="1">
    <location>
        <begin position="215"/>
        <end position="229"/>
    </location>
</feature>
<feature type="compositionally biased region" description="Basic and acidic residues" evidence="1">
    <location>
        <begin position="93"/>
        <end position="102"/>
    </location>
</feature>
<sequence length="311" mass="35763">MPRKLSLKGFLRQDILSKRPKALIPYYNDHKASRKPGLQLKREPAATDNPFPPQPATSLSDNGEDDAQPARDVDSLFGEPIYTTEEIRQQKLEELLARDQKQSHPAKQQQSENQELDKLKKELHGLVMWELEATGEQRHYVRHRKADLIDRIARLEAKIKSNKVKSCKVKSNEEAKLPEPISPAEKKHLQMVQQRVAKGLVGLEGKGKGKRKRDDEDEDEDEDAPYELDGEDRLRAGIKRKELRITGHWYSRVHDYFPEPEKGVPGHGVLEDLTSEERKEYRRELAEYAEILAKTAKKTNEAERKAGKGVW</sequence>
<dbReference type="AlphaFoldDB" id="A0A2J6QA49"/>
<evidence type="ECO:0000313" key="3">
    <source>
        <dbReference type="Proteomes" id="UP000235672"/>
    </source>
</evidence>
<dbReference type="EMBL" id="KZ613475">
    <property type="protein sequence ID" value="PMD23132.1"/>
    <property type="molecule type" value="Genomic_DNA"/>
</dbReference>
<evidence type="ECO:0000256" key="1">
    <source>
        <dbReference type="SAM" id="MobiDB-lite"/>
    </source>
</evidence>
<protein>
    <submittedName>
        <fullName evidence="2">Uncharacterized protein</fullName>
    </submittedName>
</protein>
<accession>A0A2J6QA49</accession>
<dbReference type="OrthoDB" id="3518162at2759"/>
<reference evidence="2 3" key="1">
    <citation type="submission" date="2016-05" db="EMBL/GenBank/DDBJ databases">
        <title>A degradative enzymes factory behind the ericoid mycorrhizal symbiosis.</title>
        <authorList>
            <consortium name="DOE Joint Genome Institute"/>
            <person name="Martino E."/>
            <person name="Morin E."/>
            <person name="Grelet G."/>
            <person name="Kuo A."/>
            <person name="Kohler A."/>
            <person name="Daghino S."/>
            <person name="Barry K."/>
            <person name="Choi C."/>
            <person name="Cichocki N."/>
            <person name="Clum A."/>
            <person name="Copeland A."/>
            <person name="Hainaut M."/>
            <person name="Haridas S."/>
            <person name="Labutti K."/>
            <person name="Lindquist E."/>
            <person name="Lipzen A."/>
            <person name="Khouja H.-R."/>
            <person name="Murat C."/>
            <person name="Ohm R."/>
            <person name="Olson A."/>
            <person name="Spatafora J."/>
            <person name="Veneault-Fourrey C."/>
            <person name="Henrissat B."/>
            <person name="Grigoriev I."/>
            <person name="Martin F."/>
            <person name="Perotto S."/>
        </authorList>
    </citation>
    <scope>NUCLEOTIDE SEQUENCE [LARGE SCALE GENOMIC DNA]</scope>
    <source>
        <strain evidence="2 3">UAMH 7357</strain>
    </source>
</reference>